<dbReference type="PROSITE" id="PS00486">
    <property type="entry name" value="DNA_MISMATCH_REPAIR_2"/>
    <property type="match status" value="1"/>
</dbReference>
<name>A0A0V0QXZ8_PSEPJ</name>
<feature type="compositionally biased region" description="Acidic residues" evidence="6">
    <location>
        <begin position="126"/>
        <end position="141"/>
    </location>
</feature>
<dbReference type="Proteomes" id="UP000054937">
    <property type="component" value="Unassembled WGS sequence"/>
</dbReference>
<evidence type="ECO:0000256" key="1">
    <source>
        <dbReference type="ARBA" id="ARBA00006271"/>
    </source>
</evidence>
<dbReference type="PANTHER" id="PTHR11361:SF148">
    <property type="entry name" value="DNA MISMATCH REPAIR PROTEIN MSH6"/>
    <property type="match status" value="1"/>
</dbReference>
<feature type="compositionally biased region" description="Basic residues" evidence="6">
    <location>
        <begin position="219"/>
        <end position="234"/>
    </location>
</feature>
<dbReference type="SMART" id="SM00534">
    <property type="entry name" value="MUTSac"/>
    <property type="match status" value="1"/>
</dbReference>
<evidence type="ECO:0000256" key="6">
    <source>
        <dbReference type="SAM" id="MobiDB-lite"/>
    </source>
</evidence>
<feature type="domain" description="DNA mismatch repair proteins mutS family" evidence="7">
    <location>
        <begin position="692"/>
        <end position="708"/>
    </location>
</feature>
<feature type="region of interest" description="Disordered" evidence="6">
    <location>
        <begin position="1"/>
        <end position="255"/>
    </location>
</feature>
<proteinExistence type="inferred from homology"/>
<feature type="compositionally biased region" description="Basic residues" evidence="6">
    <location>
        <begin position="63"/>
        <end position="73"/>
    </location>
</feature>
<dbReference type="SUPFAM" id="SSF52540">
    <property type="entry name" value="P-loop containing nucleoside triphosphate hydrolases"/>
    <property type="match status" value="1"/>
</dbReference>
<keyword evidence="8" id="KW-0378">Hydrolase</keyword>
<evidence type="ECO:0000256" key="2">
    <source>
        <dbReference type="ARBA" id="ARBA00022741"/>
    </source>
</evidence>
<dbReference type="InterPro" id="IPR036187">
    <property type="entry name" value="DNA_mismatch_repair_MutS_sf"/>
</dbReference>
<keyword evidence="4" id="KW-0238">DNA-binding</keyword>
<dbReference type="GO" id="GO:0030983">
    <property type="term" value="F:mismatched DNA binding"/>
    <property type="evidence" value="ECO:0007669"/>
    <property type="project" value="InterPro"/>
</dbReference>
<feature type="compositionally biased region" description="Low complexity" evidence="6">
    <location>
        <begin position="364"/>
        <end position="376"/>
    </location>
</feature>
<dbReference type="SUPFAM" id="SSF48334">
    <property type="entry name" value="DNA repair protein MutS, domain III"/>
    <property type="match status" value="1"/>
</dbReference>
<comment type="similarity">
    <text evidence="1">Belongs to the DNA mismatch repair MutS family.</text>
</comment>
<dbReference type="InParanoid" id="A0A0V0QXZ8"/>
<keyword evidence="5" id="KW-0175">Coiled coil</keyword>
<feature type="compositionally biased region" description="Basic and acidic residues" evidence="6">
    <location>
        <begin position="9"/>
        <end position="18"/>
    </location>
</feature>
<feature type="region of interest" description="Disordered" evidence="6">
    <location>
        <begin position="352"/>
        <end position="397"/>
    </location>
</feature>
<evidence type="ECO:0000256" key="5">
    <source>
        <dbReference type="SAM" id="Coils"/>
    </source>
</evidence>
<sequence length="845" mass="97274">MARKKTQKKYSESEESDNKIQNLSSDDDQEVKKKVDTSKKQLKNSKNINQKSTSKQDTTSKNKNSKKIVKKKNNKMDIENDSESEAQSQNSKQKPKNSSKKQTQSSKKTDNNKKKNAKNSKKIKDEQEEEEEEFSIDEVSDSAEKSEKDEDYEGLIDEADEEDEKSEDFNELNSDSDFSDKKKKKKGNQSTSKKQKSKKNNRGVVFSEDSFDGEELGNKKGKSKNKKQSGKKSRSQSQDSKRGKDSTKTEDAYKDVEDLVENSHLIDTYQNNLKKINGDIERLTSKVYNSLQASRLKTSSFDSFPAQRLGDLVKLLKEFRKVPDCLSKFQDEVDNFKSQRLRNLVTFKENGKKKKEMEEEEIENSLLSNGNSQQSSSKKKQKSVLAAYGQQPKKKLAPTEGVFPDLDPYLDEMDDMIQQTDDFLEPKEGLNEQYDKINQQIKKIKGKFAKVLEYWKKEIGCNQIKFIHLKQRYQLDVPNNYVDNQKRPDEFILIGKTKATTRFQTEEINELLIKLEQLENDLQEQLIPFIQEYIMKFYKHRDQWFQAIQCLKELDCLCSLAKCSRNMGNTLCKPQFTNQKGVFELKGMYHPCMLKQGIDMVPNDTVFEKGVTGLLVTGPNMGGKSTLLRQSCLAIILAQIGCYVPATSFKLSPIDQIFCRIGANDKLLEKKSTFFVEMEETSVIVKEATEDSLILLDELGRGTSTYDGVSIAYAVLKYLMENIKAKCLFATHYHLLLDDFKLYKNIQNYKMDYEYNQGEKELKFTYKFIKGEADRSFAVNCAKIVGLNEQIQKIAEEKEQEMNSESEKLGVARKKIQDFNAIIEALGHRDQVQKITEMVNQIKIQ</sequence>
<accession>A0A0V0QXZ8</accession>
<comment type="caution">
    <text evidence="8">The sequence shown here is derived from an EMBL/GenBank/DDBJ whole genome shotgun (WGS) entry which is preliminary data.</text>
</comment>
<dbReference type="InterPro" id="IPR007696">
    <property type="entry name" value="DNA_mismatch_repair_MutS_core"/>
</dbReference>
<dbReference type="GO" id="GO:0032301">
    <property type="term" value="C:MutSalpha complex"/>
    <property type="evidence" value="ECO:0007669"/>
    <property type="project" value="TreeGrafter"/>
</dbReference>
<dbReference type="Gene3D" id="3.40.50.300">
    <property type="entry name" value="P-loop containing nucleotide triphosphate hydrolases"/>
    <property type="match status" value="1"/>
</dbReference>
<keyword evidence="2" id="KW-0547">Nucleotide-binding</keyword>
<evidence type="ECO:0000256" key="3">
    <source>
        <dbReference type="ARBA" id="ARBA00022840"/>
    </source>
</evidence>
<dbReference type="InterPro" id="IPR000432">
    <property type="entry name" value="DNA_mismatch_repair_MutS_C"/>
</dbReference>
<dbReference type="GO" id="GO:0016787">
    <property type="term" value="F:hydrolase activity"/>
    <property type="evidence" value="ECO:0007669"/>
    <property type="project" value="UniProtKB-KW"/>
</dbReference>
<feature type="compositionally biased region" description="Acidic residues" evidence="6">
    <location>
        <begin position="149"/>
        <end position="170"/>
    </location>
</feature>
<dbReference type="GO" id="GO:0005524">
    <property type="term" value="F:ATP binding"/>
    <property type="evidence" value="ECO:0007669"/>
    <property type="project" value="UniProtKB-KW"/>
</dbReference>
<dbReference type="EMBL" id="LDAU01000090">
    <property type="protein sequence ID" value="KRX06928.1"/>
    <property type="molecule type" value="Genomic_DNA"/>
</dbReference>
<keyword evidence="9" id="KW-1185">Reference proteome</keyword>
<dbReference type="Gene3D" id="1.10.1420.10">
    <property type="match status" value="2"/>
</dbReference>
<dbReference type="SMART" id="SM00533">
    <property type="entry name" value="MUTSd"/>
    <property type="match status" value="1"/>
</dbReference>
<gene>
    <name evidence="8" type="ORF">PPERSA_07091</name>
</gene>
<evidence type="ECO:0000313" key="9">
    <source>
        <dbReference type="Proteomes" id="UP000054937"/>
    </source>
</evidence>
<reference evidence="8 9" key="1">
    <citation type="journal article" date="2015" name="Sci. Rep.">
        <title>Genome of the facultative scuticociliatosis pathogen Pseudocohnilembus persalinus provides insight into its virulence through horizontal gene transfer.</title>
        <authorList>
            <person name="Xiong J."/>
            <person name="Wang G."/>
            <person name="Cheng J."/>
            <person name="Tian M."/>
            <person name="Pan X."/>
            <person name="Warren A."/>
            <person name="Jiang C."/>
            <person name="Yuan D."/>
            <person name="Miao W."/>
        </authorList>
    </citation>
    <scope>NUCLEOTIDE SEQUENCE [LARGE SCALE GENOMIC DNA]</scope>
    <source>
        <strain evidence="8">36N120E</strain>
    </source>
</reference>
<dbReference type="GO" id="GO:0140664">
    <property type="term" value="F:ATP-dependent DNA damage sensor activity"/>
    <property type="evidence" value="ECO:0007669"/>
    <property type="project" value="InterPro"/>
</dbReference>
<protein>
    <submittedName>
        <fullName evidence="8">p-loop containing nucleoside triphosphate hydrolase</fullName>
    </submittedName>
</protein>
<dbReference type="InterPro" id="IPR027417">
    <property type="entry name" value="P-loop_NTPase"/>
</dbReference>
<evidence type="ECO:0000313" key="8">
    <source>
        <dbReference type="EMBL" id="KRX06928.1"/>
    </source>
</evidence>
<feature type="compositionally biased region" description="Low complexity" evidence="6">
    <location>
        <begin position="51"/>
        <end position="62"/>
    </location>
</feature>
<dbReference type="Pfam" id="PF05190">
    <property type="entry name" value="MutS_IV"/>
    <property type="match status" value="1"/>
</dbReference>
<evidence type="ECO:0000256" key="4">
    <source>
        <dbReference type="ARBA" id="ARBA00023125"/>
    </source>
</evidence>
<dbReference type="OrthoDB" id="10252754at2759"/>
<dbReference type="AlphaFoldDB" id="A0A0V0QXZ8"/>
<organism evidence="8 9">
    <name type="scientific">Pseudocohnilembus persalinus</name>
    <name type="common">Ciliate</name>
    <dbReference type="NCBI Taxonomy" id="266149"/>
    <lineage>
        <taxon>Eukaryota</taxon>
        <taxon>Sar</taxon>
        <taxon>Alveolata</taxon>
        <taxon>Ciliophora</taxon>
        <taxon>Intramacronucleata</taxon>
        <taxon>Oligohymenophorea</taxon>
        <taxon>Scuticociliatia</taxon>
        <taxon>Philasterida</taxon>
        <taxon>Pseudocohnilembidae</taxon>
        <taxon>Pseudocohnilembus</taxon>
    </lineage>
</organism>
<feature type="compositionally biased region" description="Basic residues" evidence="6">
    <location>
        <begin position="181"/>
        <end position="201"/>
    </location>
</feature>
<evidence type="ECO:0000259" key="7">
    <source>
        <dbReference type="PROSITE" id="PS00486"/>
    </source>
</evidence>
<keyword evidence="3" id="KW-0067">ATP-binding</keyword>
<dbReference type="InterPro" id="IPR007861">
    <property type="entry name" value="DNA_mismatch_repair_MutS_clamp"/>
</dbReference>
<feature type="compositionally biased region" description="Basic and acidic residues" evidence="6">
    <location>
        <begin position="30"/>
        <end position="39"/>
    </location>
</feature>
<dbReference type="PANTHER" id="PTHR11361">
    <property type="entry name" value="DNA MISMATCH REPAIR PROTEIN MUTS FAMILY MEMBER"/>
    <property type="match status" value="1"/>
</dbReference>
<dbReference type="Pfam" id="PF00488">
    <property type="entry name" value="MutS_V"/>
    <property type="match status" value="1"/>
</dbReference>
<feature type="coiled-coil region" evidence="5">
    <location>
        <begin position="784"/>
        <end position="815"/>
    </location>
</feature>
<dbReference type="Pfam" id="PF05192">
    <property type="entry name" value="MutS_III"/>
    <property type="match status" value="1"/>
</dbReference>
<dbReference type="GO" id="GO:0006298">
    <property type="term" value="P:mismatch repair"/>
    <property type="evidence" value="ECO:0007669"/>
    <property type="project" value="InterPro"/>
</dbReference>
<feature type="compositionally biased region" description="Basic and acidic residues" evidence="6">
    <location>
        <begin position="239"/>
        <end position="255"/>
    </location>
</feature>
<dbReference type="InterPro" id="IPR045076">
    <property type="entry name" value="MutS"/>
</dbReference>